<dbReference type="EMBL" id="CBTN010000014">
    <property type="protein sequence ID" value="CDH52769.1"/>
    <property type="molecule type" value="Genomic_DNA"/>
</dbReference>
<accession>A0A068RRY0</accession>
<keyword evidence="3" id="KW-1185">Reference proteome</keyword>
<evidence type="ECO:0000313" key="3">
    <source>
        <dbReference type="Proteomes" id="UP000027586"/>
    </source>
</evidence>
<sequence>MSTADRPPITSNTNDSTITDRSRDMQVPDATRQDSTWQAPIVTTHHHATHHYSNQSYDTTSSLSAQQTKTDLSTSTRPMEDFSTGSARDEQLLHAVIQYKPFTLTAAVDNETWALIARTCNKEFEQQVNTRPPPFDSGSEAKERFEILMAAHSALVHNDVRRIEFLPIYEQYGRIRSLMEYCYSLCIKSGNKPDELLRKRKRDQDEDWRVSNEEDGSKGERQGEPMNGSIDTLKHHLHELQDQTEKCLKEMEWKQGQHFEDTNRQLSVKVESDRRTAAAYNDSGDRLEEVMKLHSKRMRSIVNRSNDRIQFILDKYSELMKGWSEVQQQEQSRWNVMHDGWVNMRKSFLDMQVQMIEHHQRMEGARMDTMRQLMKDS</sequence>
<feature type="compositionally biased region" description="Polar residues" evidence="1">
    <location>
        <begin position="51"/>
        <end position="77"/>
    </location>
</feature>
<feature type="region of interest" description="Disordered" evidence="1">
    <location>
        <begin position="1"/>
        <end position="86"/>
    </location>
</feature>
<feature type="compositionally biased region" description="Polar residues" evidence="1">
    <location>
        <begin position="1"/>
        <end position="17"/>
    </location>
</feature>
<evidence type="ECO:0000256" key="1">
    <source>
        <dbReference type="SAM" id="MobiDB-lite"/>
    </source>
</evidence>
<feature type="compositionally biased region" description="Basic and acidic residues" evidence="1">
    <location>
        <begin position="199"/>
        <end position="223"/>
    </location>
</feature>
<dbReference type="VEuPathDB" id="FungiDB:LCOR_04209.1"/>
<name>A0A068RRY0_9FUNG</name>
<comment type="caution">
    <text evidence="2">The sequence shown here is derived from an EMBL/GenBank/DDBJ whole genome shotgun (WGS) entry which is preliminary data.</text>
</comment>
<organism evidence="2 3">
    <name type="scientific">Lichtheimia corymbifera JMRC:FSU:9682</name>
    <dbReference type="NCBI Taxonomy" id="1263082"/>
    <lineage>
        <taxon>Eukaryota</taxon>
        <taxon>Fungi</taxon>
        <taxon>Fungi incertae sedis</taxon>
        <taxon>Mucoromycota</taxon>
        <taxon>Mucoromycotina</taxon>
        <taxon>Mucoromycetes</taxon>
        <taxon>Mucorales</taxon>
        <taxon>Lichtheimiaceae</taxon>
        <taxon>Lichtheimia</taxon>
    </lineage>
</organism>
<feature type="region of interest" description="Disordered" evidence="1">
    <location>
        <begin position="199"/>
        <end position="230"/>
    </location>
</feature>
<protein>
    <submittedName>
        <fullName evidence="2">Uncharacterized protein</fullName>
    </submittedName>
</protein>
<gene>
    <name evidence="2" type="ORF">LCOR_04209.1</name>
</gene>
<proteinExistence type="predicted"/>
<dbReference type="OrthoDB" id="2267206at2759"/>
<reference evidence="2" key="1">
    <citation type="submission" date="2013-08" db="EMBL/GenBank/DDBJ databases">
        <title>Gene expansion shapes genome architecture in the human pathogen Lichtheimia corymbifera: an evolutionary genomics analysis in the ancient terrestrial Mucorales (Mucoromycotina).</title>
        <authorList>
            <person name="Schwartze V.U."/>
            <person name="Winter S."/>
            <person name="Shelest E."/>
            <person name="Marcet-Houben M."/>
            <person name="Horn F."/>
            <person name="Wehner S."/>
            <person name="Hoffmann K."/>
            <person name="Riege K."/>
            <person name="Sammeth M."/>
            <person name="Nowrousian M."/>
            <person name="Valiante V."/>
            <person name="Linde J."/>
            <person name="Jacobsen I.D."/>
            <person name="Marz M."/>
            <person name="Brakhage A.A."/>
            <person name="Gabaldon T."/>
            <person name="Bocker S."/>
            <person name="Voigt K."/>
        </authorList>
    </citation>
    <scope>NUCLEOTIDE SEQUENCE [LARGE SCALE GENOMIC DNA]</scope>
    <source>
        <strain evidence="2">FSU 9682</strain>
    </source>
</reference>
<dbReference type="AlphaFoldDB" id="A0A068RRY0"/>
<evidence type="ECO:0000313" key="2">
    <source>
        <dbReference type="EMBL" id="CDH52769.1"/>
    </source>
</evidence>
<dbReference type="Proteomes" id="UP000027586">
    <property type="component" value="Unassembled WGS sequence"/>
</dbReference>